<name>A0A9Q0Y9S3_HOLLE</name>
<gene>
    <name evidence="2" type="ORF">HOLleu_44282</name>
</gene>
<organism evidence="2 3">
    <name type="scientific">Holothuria leucospilota</name>
    <name type="common">Black long sea cucumber</name>
    <name type="synonym">Mertensiothuria leucospilota</name>
    <dbReference type="NCBI Taxonomy" id="206669"/>
    <lineage>
        <taxon>Eukaryota</taxon>
        <taxon>Metazoa</taxon>
        <taxon>Echinodermata</taxon>
        <taxon>Eleutherozoa</taxon>
        <taxon>Echinozoa</taxon>
        <taxon>Holothuroidea</taxon>
        <taxon>Aspidochirotacea</taxon>
        <taxon>Aspidochirotida</taxon>
        <taxon>Holothuriidae</taxon>
        <taxon>Holothuria</taxon>
    </lineage>
</organism>
<comment type="caution">
    <text evidence="2">The sequence shown here is derived from an EMBL/GenBank/DDBJ whole genome shotgun (WGS) entry which is preliminary data.</text>
</comment>
<dbReference type="SUPFAM" id="SSF50630">
    <property type="entry name" value="Acid proteases"/>
    <property type="match status" value="1"/>
</dbReference>
<reference evidence="2" key="1">
    <citation type="submission" date="2021-10" db="EMBL/GenBank/DDBJ databases">
        <title>Tropical sea cucumber genome reveals ecological adaptation and Cuvierian tubules defense mechanism.</title>
        <authorList>
            <person name="Chen T."/>
        </authorList>
    </citation>
    <scope>NUCLEOTIDE SEQUENCE</scope>
    <source>
        <strain evidence="2">Nanhai2018</strain>
        <tissue evidence="2">Muscle</tissue>
    </source>
</reference>
<evidence type="ECO:0000313" key="2">
    <source>
        <dbReference type="EMBL" id="KAJ8017980.1"/>
    </source>
</evidence>
<accession>A0A9Q0Y9S3</accession>
<dbReference type="EMBL" id="JAIZAY010000764">
    <property type="protein sequence ID" value="KAJ8017980.1"/>
    <property type="molecule type" value="Genomic_DNA"/>
</dbReference>
<dbReference type="Proteomes" id="UP001152320">
    <property type="component" value="Unassembled WGS sequence"/>
</dbReference>
<dbReference type="AlphaFoldDB" id="A0A9Q0Y9S3"/>
<protein>
    <submittedName>
        <fullName evidence="2">Uncharacterized protein</fullName>
    </submittedName>
</protein>
<dbReference type="Gene3D" id="2.40.70.10">
    <property type="entry name" value="Acid Proteases"/>
    <property type="match status" value="1"/>
</dbReference>
<feature type="region of interest" description="Disordered" evidence="1">
    <location>
        <begin position="1"/>
        <end position="24"/>
    </location>
</feature>
<evidence type="ECO:0000313" key="3">
    <source>
        <dbReference type="Proteomes" id="UP001152320"/>
    </source>
</evidence>
<proteinExistence type="predicted"/>
<dbReference type="InterPro" id="IPR021109">
    <property type="entry name" value="Peptidase_aspartic_dom_sf"/>
</dbReference>
<dbReference type="PANTHER" id="PTHR36943">
    <property type="entry name" value="CCHC-TYPE DOMAIN-CONTAINING PROTEIN"/>
    <property type="match status" value="1"/>
</dbReference>
<dbReference type="OrthoDB" id="6283403at2759"/>
<evidence type="ECO:0000256" key="1">
    <source>
        <dbReference type="SAM" id="MobiDB-lite"/>
    </source>
</evidence>
<sequence>MKNKQEESTSEENGDSDNHTSDGQSSWPVYTIKVANETCNVNYKPLMANVMINDKPVNMEFDTGWGKSIISYREYRQKFSKVKLRPVSVVLKTVTGQKIELCGTISVKVEYNHQKCVLPLLVIKRNSPSLMGRDWLSVLKVDEKTVFTVSGLQN</sequence>
<keyword evidence="3" id="KW-1185">Reference proteome</keyword>
<dbReference type="PANTHER" id="PTHR36943:SF1">
    <property type="entry name" value="CCHC-TYPE DOMAIN-CONTAINING PROTEIN"/>
    <property type="match status" value="1"/>
</dbReference>